<keyword evidence="5 7" id="KW-0573">Peptidoglycan synthesis</keyword>
<comment type="pathway">
    <text evidence="1 7">Cell wall biogenesis; peptidoglycan biosynthesis.</text>
</comment>
<evidence type="ECO:0000256" key="5">
    <source>
        <dbReference type="ARBA" id="ARBA00022984"/>
    </source>
</evidence>
<sequence length="388" mass="42696">MTAEIWDNVADEVNFNLKIDRERFFALIERQAEVLDFGCGYGRISNELAACGYTSVTGIDPSSAMIERGRKMFPGLSLMHHSTKAELPFADGSFDAVVACAVLTGIPSSGERTQAVAEIARVLKPGGFFHIAEFCSEAGRVFKSGLGIPMRYSSADEWRDLFKTFHCCHEEVVGTTTMSGKPESSYRAFYKNQLTRQRAQQAHDCSVMPSGGKNATPSFSSAVNRSGFGVGAYFADTRLPAMLAEDLPQAEAVLVIKGERKLYLLRDGERYRAYPIALGGDPSGHKQQEGDQRTPEGDYVLDWRNPSSAFHLSLHVSYPNEDDRARAEARGVSPGGMIMVHGQRNGLGWLGSLLQRWDWTDGCIAVTNVAMEEIWRAVPNGTPIRIEP</sequence>
<evidence type="ECO:0000259" key="8">
    <source>
        <dbReference type="PROSITE" id="PS52029"/>
    </source>
</evidence>
<feature type="active site" description="Proton donor/acceptor" evidence="7">
    <location>
        <position position="341"/>
    </location>
</feature>
<dbReference type="AlphaFoldDB" id="A0A3E0X3M6"/>
<dbReference type="PANTHER" id="PTHR36699">
    <property type="entry name" value="LD-TRANSPEPTIDASE"/>
    <property type="match status" value="1"/>
</dbReference>
<organism evidence="9 10">
    <name type="scientific">Alkalilimnicola ehrlichii</name>
    <dbReference type="NCBI Taxonomy" id="351052"/>
    <lineage>
        <taxon>Bacteria</taxon>
        <taxon>Pseudomonadati</taxon>
        <taxon>Pseudomonadota</taxon>
        <taxon>Gammaproteobacteria</taxon>
        <taxon>Chromatiales</taxon>
        <taxon>Ectothiorhodospiraceae</taxon>
        <taxon>Alkalilimnicola</taxon>
    </lineage>
</organism>
<evidence type="ECO:0000256" key="2">
    <source>
        <dbReference type="ARBA" id="ARBA00005992"/>
    </source>
</evidence>
<accession>A0A3E0X3M6</accession>
<dbReference type="InterPro" id="IPR038063">
    <property type="entry name" value="Transpep_catalytic_dom"/>
</dbReference>
<evidence type="ECO:0000256" key="4">
    <source>
        <dbReference type="ARBA" id="ARBA00022960"/>
    </source>
</evidence>
<dbReference type="InterPro" id="IPR005490">
    <property type="entry name" value="LD_TPept_cat_dom"/>
</dbReference>
<keyword evidence="4 7" id="KW-0133">Cell shape</keyword>
<evidence type="ECO:0000313" key="10">
    <source>
        <dbReference type="Proteomes" id="UP000256763"/>
    </source>
</evidence>
<dbReference type="SUPFAM" id="SSF53335">
    <property type="entry name" value="S-adenosyl-L-methionine-dependent methyltransferases"/>
    <property type="match status" value="1"/>
</dbReference>
<keyword evidence="6 7" id="KW-0961">Cell wall biogenesis/degradation</keyword>
<dbReference type="Proteomes" id="UP000256763">
    <property type="component" value="Unassembled WGS sequence"/>
</dbReference>
<dbReference type="CDD" id="cd16913">
    <property type="entry name" value="YkuD_like"/>
    <property type="match status" value="1"/>
</dbReference>
<keyword evidence="10" id="KW-1185">Reference proteome</keyword>
<feature type="active site" description="Nucleophile" evidence="7">
    <location>
        <position position="363"/>
    </location>
</feature>
<dbReference type="GO" id="GO:0008757">
    <property type="term" value="F:S-adenosylmethionine-dependent methyltransferase activity"/>
    <property type="evidence" value="ECO:0007669"/>
    <property type="project" value="InterPro"/>
</dbReference>
<dbReference type="Pfam" id="PF03734">
    <property type="entry name" value="YkuD"/>
    <property type="match status" value="1"/>
</dbReference>
<evidence type="ECO:0000256" key="7">
    <source>
        <dbReference type="PROSITE-ProRule" id="PRU01373"/>
    </source>
</evidence>
<dbReference type="RefSeq" id="WP_116347443.1">
    <property type="nucleotide sequence ID" value="NZ_NFZW01000002.1"/>
</dbReference>
<feature type="domain" description="L,D-TPase catalytic" evidence="8">
    <location>
        <begin position="251"/>
        <end position="387"/>
    </location>
</feature>
<dbReference type="InterPro" id="IPR013216">
    <property type="entry name" value="Methyltransf_11"/>
</dbReference>
<evidence type="ECO:0000256" key="1">
    <source>
        <dbReference type="ARBA" id="ARBA00004752"/>
    </source>
</evidence>
<dbReference type="InterPro" id="IPR029063">
    <property type="entry name" value="SAM-dependent_MTases_sf"/>
</dbReference>
<dbReference type="GO" id="GO:0009252">
    <property type="term" value="P:peptidoglycan biosynthetic process"/>
    <property type="evidence" value="ECO:0007669"/>
    <property type="project" value="UniProtKB-UniPathway"/>
</dbReference>
<dbReference type="PANTHER" id="PTHR36699:SF1">
    <property type="entry name" value="L,D-TRANSPEPTIDASE YAFK-RELATED"/>
    <property type="match status" value="1"/>
</dbReference>
<dbReference type="Pfam" id="PF08241">
    <property type="entry name" value="Methyltransf_11"/>
    <property type="match status" value="1"/>
</dbReference>
<dbReference type="GO" id="GO:0008360">
    <property type="term" value="P:regulation of cell shape"/>
    <property type="evidence" value="ECO:0007669"/>
    <property type="project" value="UniProtKB-UniRule"/>
</dbReference>
<evidence type="ECO:0000313" key="9">
    <source>
        <dbReference type="EMBL" id="RFA38927.1"/>
    </source>
</evidence>
<dbReference type="EMBL" id="NFZW01000002">
    <property type="protein sequence ID" value="RFA38927.1"/>
    <property type="molecule type" value="Genomic_DNA"/>
</dbReference>
<dbReference type="SUPFAM" id="SSF141523">
    <property type="entry name" value="L,D-transpeptidase catalytic domain-like"/>
    <property type="match status" value="1"/>
</dbReference>
<dbReference type="GO" id="GO:0071555">
    <property type="term" value="P:cell wall organization"/>
    <property type="evidence" value="ECO:0007669"/>
    <property type="project" value="UniProtKB-UniRule"/>
</dbReference>
<comment type="similarity">
    <text evidence="2">Belongs to the YkuD family.</text>
</comment>
<protein>
    <recommendedName>
        <fullName evidence="8">L,D-TPase catalytic domain-containing protein</fullName>
    </recommendedName>
</protein>
<comment type="caution">
    <text evidence="9">The sequence shown here is derived from an EMBL/GenBank/DDBJ whole genome shotgun (WGS) entry which is preliminary data.</text>
</comment>
<evidence type="ECO:0000256" key="6">
    <source>
        <dbReference type="ARBA" id="ARBA00023316"/>
    </source>
</evidence>
<reference evidence="10" key="1">
    <citation type="submission" date="2017-05" db="EMBL/GenBank/DDBJ databases">
        <authorList>
            <person name="Sharma S."/>
            <person name="Sidhu C."/>
            <person name="Pinnaka A.K."/>
        </authorList>
    </citation>
    <scope>NUCLEOTIDE SEQUENCE [LARGE SCALE GENOMIC DNA]</scope>
    <source>
        <strain evidence="10">AK93</strain>
    </source>
</reference>
<dbReference type="GO" id="GO:0004180">
    <property type="term" value="F:carboxypeptidase activity"/>
    <property type="evidence" value="ECO:0007669"/>
    <property type="project" value="UniProtKB-ARBA"/>
</dbReference>
<dbReference type="UniPathway" id="UPA00219"/>
<keyword evidence="3" id="KW-0808">Transferase</keyword>
<gene>
    <name evidence="9" type="ORF">CAL65_03240</name>
</gene>
<name>A0A3E0X3M6_9GAMM</name>
<proteinExistence type="inferred from homology"/>
<dbReference type="Gene3D" id="3.40.50.150">
    <property type="entry name" value="Vaccinia Virus protein VP39"/>
    <property type="match status" value="1"/>
</dbReference>
<dbReference type="CDD" id="cd02440">
    <property type="entry name" value="AdoMet_MTases"/>
    <property type="match status" value="1"/>
</dbReference>
<dbReference type="Gene3D" id="2.40.440.10">
    <property type="entry name" value="L,D-transpeptidase catalytic domain-like"/>
    <property type="match status" value="1"/>
</dbReference>
<dbReference type="PROSITE" id="PS52029">
    <property type="entry name" value="LD_TPASE"/>
    <property type="match status" value="1"/>
</dbReference>
<evidence type="ECO:0000256" key="3">
    <source>
        <dbReference type="ARBA" id="ARBA00022679"/>
    </source>
</evidence>